<name>A0ABS9IHM8_9FLAO</name>
<evidence type="ECO:0000313" key="2">
    <source>
        <dbReference type="Proteomes" id="UP001200022"/>
    </source>
</evidence>
<protein>
    <submittedName>
        <fullName evidence="1">Insecticidal toxin complex protein</fullName>
    </submittedName>
</protein>
<reference evidence="1 2" key="1">
    <citation type="submission" date="2022-01" db="EMBL/GenBank/DDBJ databases">
        <title>Draft genome sequence of Sabulilitoribacter multivorans KCTC 32326.</title>
        <authorList>
            <person name="Oh J.-S."/>
        </authorList>
    </citation>
    <scope>NUCLEOTIDE SEQUENCE [LARGE SCALE GENOMIC DNA]</scope>
    <source>
        <strain evidence="1 2">M-M16</strain>
    </source>
</reference>
<evidence type="ECO:0000313" key="1">
    <source>
        <dbReference type="EMBL" id="MCF7560269.1"/>
    </source>
</evidence>
<gene>
    <name evidence="1" type="ORF">L3X39_06420</name>
</gene>
<accession>A0ABS9IHM8</accession>
<sequence>MVRWIICFFLFGITHSLFAKEWQNLKSYQKATQNENLLPSDWLKTDRTKNTVIWQQANIYNLKNNLFDEYNNVVQRRDFYQWLYTSLETKGHEVVWVKMAHFISKKLHLIEVFPYSLLLRKRIKEYAKLGSEVVFKNAFIELQQLYVSDTILKREEAIEWDKNVLKKEQYIWIDSIYKTIDTKSLKTLEHIAKRKFLYGLVVPKAIEFKGELSNPETRYNYALEVLKPYCENRYKS</sequence>
<dbReference type="Proteomes" id="UP001200022">
    <property type="component" value="Unassembled WGS sequence"/>
</dbReference>
<comment type="caution">
    <text evidence="1">The sequence shown here is derived from an EMBL/GenBank/DDBJ whole genome shotgun (WGS) entry which is preliminary data.</text>
</comment>
<proteinExistence type="predicted"/>
<dbReference type="EMBL" id="JAKKDV010000002">
    <property type="protein sequence ID" value="MCF7560269.1"/>
    <property type="molecule type" value="Genomic_DNA"/>
</dbReference>
<keyword evidence="2" id="KW-1185">Reference proteome</keyword>
<dbReference type="RefSeq" id="WP_237230951.1">
    <property type="nucleotide sequence ID" value="NZ_JAKKDV010000002.1"/>
</dbReference>
<organism evidence="1 2">
    <name type="scientific">Flaviramulus multivorans</name>
    <dbReference type="NCBI Taxonomy" id="1304750"/>
    <lineage>
        <taxon>Bacteria</taxon>
        <taxon>Pseudomonadati</taxon>
        <taxon>Bacteroidota</taxon>
        <taxon>Flavobacteriia</taxon>
        <taxon>Flavobacteriales</taxon>
        <taxon>Flavobacteriaceae</taxon>
        <taxon>Flaviramulus</taxon>
    </lineage>
</organism>